<dbReference type="Pfam" id="PF13188">
    <property type="entry name" value="PAS_8"/>
    <property type="match status" value="1"/>
</dbReference>
<evidence type="ECO:0000259" key="15">
    <source>
        <dbReference type="PROSITE" id="PS50109"/>
    </source>
</evidence>
<dbReference type="SUPFAM" id="SSF47384">
    <property type="entry name" value="Homodimeric domain of signal transducing histidine kinase"/>
    <property type="match status" value="1"/>
</dbReference>
<comment type="catalytic activity">
    <reaction evidence="1">
        <text>ATP + protein L-histidine = ADP + protein N-phospho-L-histidine.</text>
        <dbReference type="EC" id="2.7.13.3"/>
    </reaction>
</comment>
<evidence type="ECO:0000313" key="18">
    <source>
        <dbReference type="Proteomes" id="UP001449178"/>
    </source>
</evidence>
<evidence type="ECO:0000256" key="8">
    <source>
        <dbReference type="ARBA" id="ARBA00022741"/>
    </source>
</evidence>
<keyword evidence="8" id="KW-0547">Nucleotide-binding</keyword>
<dbReference type="Gene3D" id="1.10.287.130">
    <property type="match status" value="1"/>
</dbReference>
<feature type="transmembrane region" description="Helical" evidence="14">
    <location>
        <begin position="43"/>
        <end position="64"/>
    </location>
</feature>
<evidence type="ECO:0000256" key="1">
    <source>
        <dbReference type="ARBA" id="ARBA00000085"/>
    </source>
</evidence>
<feature type="domain" description="HAMP" evidence="16">
    <location>
        <begin position="303"/>
        <end position="355"/>
    </location>
</feature>
<organism evidence="17 18">
    <name type="scientific">Ignatzschineria larvae DSM 13226</name>
    <dbReference type="NCBI Taxonomy" id="1111732"/>
    <lineage>
        <taxon>Bacteria</taxon>
        <taxon>Pseudomonadati</taxon>
        <taxon>Pseudomonadota</taxon>
        <taxon>Gammaproteobacteria</taxon>
        <taxon>Cardiobacteriales</taxon>
        <taxon>Ignatzschineriaceae</taxon>
        <taxon>Ignatzschineria</taxon>
    </lineage>
</organism>
<dbReference type="PRINTS" id="PR00344">
    <property type="entry name" value="BCTRLSENSOR"/>
</dbReference>
<evidence type="ECO:0000256" key="12">
    <source>
        <dbReference type="ARBA" id="ARBA00023012"/>
    </source>
</evidence>
<keyword evidence="18" id="KW-1185">Reference proteome</keyword>
<evidence type="ECO:0000256" key="10">
    <source>
        <dbReference type="ARBA" id="ARBA00022840"/>
    </source>
</evidence>
<keyword evidence="9" id="KW-0418">Kinase</keyword>
<dbReference type="InterPro" id="IPR003660">
    <property type="entry name" value="HAMP_dom"/>
</dbReference>
<feature type="transmembrane region" description="Helical" evidence="14">
    <location>
        <begin position="279"/>
        <end position="301"/>
    </location>
</feature>
<dbReference type="PIRSF" id="PIRSF037532">
    <property type="entry name" value="STHK_NtrY"/>
    <property type="match status" value="1"/>
</dbReference>
<dbReference type="Pfam" id="PF00672">
    <property type="entry name" value="HAMP"/>
    <property type="match status" value="1"/>
</dbReference>
<dbReference type="Proteomes" id="UP001449178">
    <property type="component" value="Chromosome"/>
</dbReference>
<feature type="transmembrane region" description="Helical" evidence="14">
    <location>
        <begin position="85"/>
        <end position="106"/>
    </location>
</feature>
<accession>A0ABZ3C2N1</accession>
<name>A0ABZ3C2N1_9GAMM</name>
<dbReference type="Gene3D" id="6.10.340.10">
    <property type="match status" value="1"/>
</dbReference>
<dbReference type="SUPFAM" id="SSF55874">
    <property type="entry name" value="ATPase domain of HSP90 chaperone/DNA topoisomerase II/histidine kinase"/>
    <property type="match status" value="1"/>
</dbReference>
<dbReference type="SMART" id="SM00304">
    <property type="entry name" value="HAMP"/>
    <property type="match status" value="1"/>
</dbReference>
<dbReference type="Pfam" id="PF19312">
    <property type="entry name" value="NtrY_N"/>
    <property type="match status" value="1"/>
</dbReference>
<dbReference type="InterPro" id="IPR035965">
    <property type="entry name" value="PAS-like_dom_sf"/>
</dbReference>
<gene>
    <name evidence="17" type="ORF">WMO13_03315</name>
</gene>
<keyword evidence="10 17" id="KW-0067">ATP-binding</keyword>
<keyword evidence="6" id="KW-0808">Transferase</keyword>
<keyword evidence="13 14" id="KW-0472">Membrane</keyword>
<evidence type="ECO:0000256" key="2">
    <source>
        <dbReference type="ARBA" id="ARBA00004651"/>
    </source>
</evidence>
<keyword evidence="7 14" id="KW-0812">Transmembrane</keyword>
<feature type="domain" description="Histidine kinase" evidence="15">
    <location>
        <begin position="502"/>
        <end position="721"/>
    </location>
</feature>
<comment type="subcellular location">
    <subcellularLocation>
        <location evidence="2">Cell membrane</location>
        <topology evidence="2">Multi-pass membrane protein</topology>
    </subcellularLocation>
</comment>
<dbReference type="Gene3D" id="3.30.565.10">
    <property type="entry name" value="Histidine kinase-like ATPase, C-terminal domain"/>
    <property type="match status" value="1"/>
</dbReference>
<keyword evidence="11 14" id="KW-1133">Transmembrane helix</keyword>
<dbReference type="InterPro" id="IPR004358">
    <property type="entry name" value="Sig_transdc_His_kin-like_C"/>
</dbReference>
<dbReference type="InterPro" id="IPR017232">
    <property type="entry name" value="NtrY"/>
</dbReference>
<dbReference type="SMART" id="SM00091">
    <property type="entry name" value="PAS"/>
    <property type="match status" value="1"/>
</dbReference>
<evidence type="ECO:0000256" key="6">
    <source>
        <dbReference type="ARBA" id="ARBA00022679"/>
    </source>
</evidence>
<dbReference type="CDD" id="cd00082">
    <property type="entry name" value="HisKA"/>
    <property type="match status" value="1"/>
</dbReference>
<dbReference type="InterPro" id="IPR003661">
    <property type="entry name" value="HisK_dim/P_dom"/>
</dbReference>
<dbReference type="SUPFAM" id="SSF55785">
    <property type="entry name" value="PYP-like sensor domain (PAS domain)"/>
    <property type="match status" value="1"/>
</dbReference>
<evidence type="ECO:0000256" key="11">
    <source>
        <dbReference type="ARBA" id="ARBA00022989"/>
    </source>
</evidence>
<dbReference type="PANTHER" id="PTHR43065">
    <property type="entry name" value="SENSOR HISTIDINE KINASE"/>
    <property type="match status" value="1"/>
</dbReference>
<dbReference type="RefSeq" id="WP_051396073.1">
    <property type="nucleotide sequence ID" value="NZ_AZOD01000005.1"/>
</dbReference>
<dbReference type="PROSITE" id="PS50109">
    <property type="entry name" value="HIS_KIN"/>
    <property type="match status" value="1"/>
</dbReference>
<dbReference type="CDD" id="cd06225">
    <property type="entry name" value="HAMP"/>
    <property type="match status" value="1"/>
</dbReference>
<dbReference type="InterPro" id="IPR000014">
    <property type="entry name" value="PAS"/>
</dbReference>
<dbReference type="Gene3D" id="3.30.450.20">
    <property type="entry name" value="PAS domain"/>
    <property type="match status" value="1"/>
</dbReference>
<dbReference type="Pfam" id="PF02518">
    <property type="entry name" value="HATPase_c"/>
    <property type="match status" value="1"/>
</dbReference>
<reference evidence="17 18" key="1">
    <citation type="submission" date="2024-03" db="EMBL/GenBank/DDBJ databases">
        <title>Complete Genome Sequence and Annotation of Ignatzschineria larvae DSM 13226.</title>
        <authorList>
            <person name="Cantrell E."/>
            <person name="Burcham Z.M."/>
        </authorList>
    </citation>
    <scope>NUCLEOTIDE SEQUENCE [LARGE SCALE GENOMIC DNA]</scope>
    <source>
        <strain evidence="17 18">DSM 13226</strain>
    </source>
</reference>
<dbReference type="InterPro" id="IPR036097">
    <property type="entry name" value="HisK_dim/P_sf"/>
</dbReference>
<dbReference type="PANTHER" id="PTHR43065:SF10">
    <property type="entry name" value="PEROXIDE STRESS-ACTIVATED HISTIDINE KINASE MAK3"/>
    <property type="match status" value="1"/>
</dbReference>
<evidence type="ECO:0000256" key="5">
    <source>
        <dbReference type="ARBA" id="ARBA00022553"/>
    </source>
</evidence>
<dbReference type="Pfam" id="PF00512">
    <property type="entry name" value="HisKA"/>
    <property type="match status" value="1"/>
</dbReference>
<evidence type="ECO:0000259" key="16">
    <source>
        <dbReference type="PROSITE" id="PS50885"/>
    </source>
</evidence>
<evidence type="ECO:0000256" key="4">
    <source>
        <dbReference type="ARBA" id="ARBA00022475"/>
    </source>
</evidence>
<dbReference type="SMART" id="SM00387">
    <property type="entry name" value="HATPase_c"/>
    <property type="match status" value="1"/>
</dbReference>
<keyword evidence="5" id="KW-0597">Phosphoprotein</keyword>
<dbReference type="SMART" id="SM00388">
    <property type="entry name" value="HisKA"/>
    <property type="match status" value="1"/>
</dbReference>
<proteinExistence type="predicted"/>
<evidence type="ECO:0000256" key="3">
    <source>
        <dbReference type="ARBA" id="ARBA00012438"/>
    </source>
</evidence>
<dbReference type="PROSITE" id="PS50885">
    <property type="entry name" value="HAMP"/>
    <property type="match status" value="1"/>
</dbReference>
<dbReference type="InterPro" id="IPR036890">
    <property type="entry name" value="HATPase_C_sf"/>
</dbReference>
<evidence type="ECO:0000256" key="9">
    <source>
        <dbReference type="ARBA" id="ARBA00022777"/>
    </source>
</evidence>
<evidence type="ECO:0000256" key="14">
    <source>
        <dbReference type="SAM" id="Phobius"/>
    </source>
</evidence>
<keyword evidence="12" id="KW-0902">Two-component regulatory system</keyword>
<dbReference type="InterPro" id="IPR045671">
    <property type="entry name" value="NtrY-like_N"/>
</dbReference>
<keyword evidence="4" id="KW-1003">Cell membrane</keyword>
<dbReference type="EMBL" id="CP150637">
    <property type="protein sequence ID" value="WZW88427.1"/>
    <property type="molecule type" value="Genomic_DNA"/>
</dbReference>
<evidence type="ECO:0000256" key="7">
    <source>
        <dbReference type="ARBA" id="ARBA00022692"/>
    </source>
</evidence>
<dbReference type="EC" id="2.7.13.3" evidence="3"/>
<evidence type="ECO:0000313" key="17">
    <source>
        <dbReference type="EMBL" id="WZW88427.1"/>
    </source>
</evidence>
<evidence type="ECO:0000256" key="13">
    <source>
        <dbReference type="ARBA" id="ARBA00023136"/>
    </source>
</evidence>
<protein>
    <recommendedName>
        <fullName evidence="3">histidine kinase</fullName>
        <ecNumber evidence="3">2.7.13.3</ecNumber>
    </recommendedName>
</protein>
<sequence>MMNFIRKQGFTIFLLLSLLLTIILGVMLRSIESAVLYSRYYTWIIIAGAVCFLSLMCLVLYFLVQLLQGVRKKRLGARLNARMMMFFSGLSIVPIVILFLFAGIMIQRGIDSWFDESLDQGFDDALTLAQSALETRRIDALEITQAIGSRIADLNSLDLAYELENLRFDANALDLTVFDHRGRILATSSSNTTVNLPELPNDIVLMSVFNDMDYVWLEPVGDDELQVRVIIRIDSEAPRVVQAIYEIPPRYTELGLSTQRSVESYKQYKTLQQSLKGQLMAILTLVSLLAILLALGGSYFATRRLVNPIRKLSIASKAVSEGDFDRELTVKSNDEIGFLTESFNEMMIKLRQANEAEKASQRLLFAQRSYLEAVLANLSSGVLVLDNHGRIRTYNEAALSILRTKREVLQKITLEDSSTIDESLHFFFSPLHDYLEKKSKGSEGDRFEVMRVEKAIAQIISIRTSEPLENRSLPSGYAIVFDDITQLINSEREAAWGEVARRLAHEIKNPLTPIQLSAERLAFKLQSKLAVEDQQLLEKSTQTIITQVNAMKKMVNAFSQYARAPKLHLKQIDLSTLAEEVTFLYSDYARGIEVTLGRPKQAILINGDEIRLRQLLHNLIKNAVEACQENHEILHGRVAVDLKMDEAQNHVILTVTDNGNGIDESLINRMFEPYVSTKEKGTGLGLSVVKKIVEEHSGQIAIYSGKERVGTQVEVVLPIGQEQLEDRKNHDEQSQ</sequence>
<dbReference type="GO" id="GO:0005524">
    <property type="term" value="F:ATP binding"/>
    <property type="evidence" value="ECO:0007669"/>
    <property type="project" value="UniProtKB-KW"/>
</dbReference>
<dbReference type="SUPFAM" id="SSF158472">
    <property type="entry name" value="HAMP domain-like"/>
    <property type="match status" value="1"/>
</dbReference>
<dbReference type="InterPro" id="IPR005467">
    <property type="entry name" value="His_kinase_dom"/>
</dbReference>
<dbReference type="InterPro" id="IPR003594">
    <property type="entry name" value="HATPase_dom"/>
</dbReference>